<evidence type="ECO:0000259" key="6">
    <source>
        <dbReference type="PROSITE" id="PS50835"/>
    </source>
</evidence>
<comment type="caution">
    <text evidence="7">The sequence shown here is derived from an EMBL/GenBank/DDBJ whole genome shotgun (WGS) entry which is preliminary data.</text>
</comment>
<keyword evidence="2" id="KW-0393">Immunoglobulin domain</keyword>
<name>A0ABD1KWI6_9TELE</name>
<evidence type="ECO:0000313" key="7">
    <source>
        <dbReference type="EMBL" id="KAL2103371.1"/>
    </source>
</evidence>
<feature type="region of interest" description="Disordered" evidence="3">
    <location>
        <begin position="660"/>
        <end position="682"/>
    </location>
</feature>
<dbReference type="FunFam" id="2.60.40.10:FF:002145">
    <property type="entry name" value="Major histocompatibility complex class I LDA"/>
    <property type="match status" value="1"/>
</dbReference>
<dbReference type="PANTHER" id="PTHR16675:SF191">
    <property type="entry name" value="CLASS I HISTOCOMPATIBILITY ANTIGEN, F10 ALPHA CHAIN-LIKE-RELATED"/>
    <property type="match status" value="1"/>
</dbReference>
<proteinExistence type="predicted"/>
<gene>
    <name evidence="7" type="ORF">ACEWY4_000239</name>
</gene>
<feature type="domain" description="Ig-like" evidence="6">
    <location>
        <begin position="214"/>
        <end position="304"/>
    </location>
</feature>
<keyword evidence="4" id="KW-0812">Transmembrane</keyword>
<dbReference type="Gene3D" id="3.30.500.10">
    <property type="entry name" value="MHC class I-like antigen recognition-like"/>
    <property type="match status" value="2"/>
</dbReference>
<dbReference type="Proteomes" id="UP001591681">
    <property type="component" value="Unassembled WGS sequence"/>
</dbReference>
<dbReference type="InterPro" id="IPR050208">
    <property type="entry name" value="MHC_class-I_related"/>
</dbReference>
<dbReference type="PROSITE" id="PS00290">
    <property type="entry name" value="IG_MHC"/>
    <property type="match status" value="1"/>
</dbReference>
<dbReference type="AlphaFoldDB" id="A0ABD1KWI6"/>
<dbReference type="InterPro" id="IPR036179">
    <property type="entry name" value="Ig-like_dom_sf"/>
</dbReference>
<reference evidence="7 8" key="1">
    <citation type="submission" date="2024-09" db="EMBL/GenBank/DDBJ databases">
        <title>A chromosome-level genome assembly of Gray's grenadier anchovy, Coilia grayii.</title>
        <authorList>
            <person name="Fu Z."/>
        </authorList>
    </citation>
    <scope>NUCLEOTIDE SEQUENCE [LARGE SCALE GENOMIC DNA]</scope>
    <source>
        <strain evidence="7">G4</strain>
        <tissue evidence="7">Muscle</tissue>
    </source>
</reference>
<evidence type="ECO:0000256" key="2">
    <source>
        <dbReference type="ARBA" id="ARBA00023319"/>
    </source>
</evidence>
<dbReference type="InterPro" id="IPR007110">
    <property type="entry name" value="Ig-like_dom"/>
</dbReference>
<dbReference type="InterPro" id="IPR003597">
    <property type="entry name" value="Ig_C1-set"/>
</dbReference>
<keyword evidence="4" id="KW-1133">Transmembrane helix</keyword>
<evidence type="ECO:0000256" key="4">
    <source>
        <dbReference type="SAM" id="Phobius"/>
    </source>
</evidence>
<keyword evidence="4" id="KW-0472">Membrane</keyword>
<accession>A0ABD1KWI6</accession>
<dbReference type="EMBL" id="JBHFQA010000001">
    <property type="protein sequence ID" value="KAL2103371.1"/>
    <property type="molecule type" value="Genomic_DNA"/>
</dbReference>
<dbReference type="InterPro" id="IPR011162">
    <property type="entry name" value="MHC_I/II-like_Ag-recog"/>
</dbReference>
<dbReference type="SUPFAM" id="SSF54452">
    <property type="entry name" value="MHC antigen-recognition domain"/>
    <property type="match status" value="2"/>
</dbReference>
<dbReference type="Pfam" id="PF07654">
    <property type="entry name" value="C1-set"/>
    <property type="match status" value="2"/>
</dbReference>
<dbReference type="InterPro" id="IPR003006">
    <property type="entry name" value="Ig/MHC_CS"/>
</dbReference>
<sequence length="682" mass="77097">MGISCRRLSRMSRVLLCVLWLFTIKVKAADLGGHSLLAFATYIKGETNFPIFSAVLMLDDIQVGFYSSSGKKLIPRGPMNDKDIGSSNQKNAVTVFTVMHEHMRGQTHELIHLYNSTHGVQSHQRIFGCDLKASDTPGRMISKEAFNGDSGDEKYLSIPDKTLEAQFRWPGAWDVLQADSIKWVLVDVYQPICINALYNFLHQKRNFVMRKVKPRVRLLQKALSGNGDVKVTCLATGFYPRHINLTLLRDGQPVPDHQITGGELLPNGDGTYQMRKSLEVSTEEVQHHQYTCTAQHLSLDNKLDIPLEPRPGQNHVVVAVVVLTLVCLPVFIIFVFCWKRLRGSHSLLAFAIYIKGETPFPMFSVVLMLDDIQVGFYSSSGKKLIPRGPMNDKDFGSIDQKNAVTVFTMMYEKMRDQAHKLIHLYNSTHGVQSQQRIFGCDLKASDTPGRMIVREAFNGDSGDETYFRIADKTLESQFSWPGAWTVLQSESVKWVIINLYQPICMGALYDFLNQNRKYVRRKVKPRVRLLQKALPDNGGVKVTCLATGFYPRHINLTLLRDGQPVPDHQITGGELLPNGDGTYQMRKSLEVSTEEVQHHQYTCTAQHLSLDNKLDILLEPRPGQNHVVVAVVVLTLVCLPVFIIFVFCWKRIKGFQKSKEDVKEESEETSQEEEPLQTLSSG</sequence>
<keyword evidence="8" id="KW-1185">Reference proteome</keyword>
<feature type="signal peptide" evidence="5">
    <location>
        <begin position="1"/>
        <end position="28"/>
    </location>
</feature>
<dbReference type="Gene3D" id="2.60.40.10">
    <property type="entry name" value="Immunoglobulins"/>
    <property type="match status" value="2"/>
</dbReference>
<protein>
    <recommendedName>
        <fullName evidence="6">Ig-like domain-containing protein</fullName>
    </recommendedName>
</protein>
<feature type="compositionally biased region" description="Acidic residues" evidence="3">
    <location>
        <begin position="663"/>
        <end position="675"/>
    </location>
</feature>
<keyword evidence="5" id="KW-0732">Signal</keyword>
<keyword evidence="1" id="KW-0325">Glycoprotein</keyword>
<dbReference type="SMART" id="SM00407">
    <property type="entry name" value="IGc1"/>
    <property type="match status" value="2"/>
</dbReference>
<feature type="chain" id="PRO_5044826990" description="Ig-like domain-containing protein" evidence="5">
    <location>
        <begin position="29"/>
        <end position="682"/>
    </location>
</feature>
<dbReference type="PANTHER" id="PTHR16675">
    <property type="entry name" value="MHC CLASS I-RELATED"/>
    <property type="match status" value="1"/>
</dbReference>
<organism evidence="7 8">
    <name type="scientific">Coilia grayii</name>
    <name type="common">Gray's grenadier anchovy</name>
    <dbReference type="NCBI Taxonomy" id="363190"/>
    <lineage>
        <taxon>Eukaryota</taxon>
        <taxon>Metazoa</taxon>
        <taxon>Chordata</taxon>
        <taxon>Craniata</taxon>
        <taxon>Vertebrata</taxon>
        <taxon>Euteleostomi</taxon>
        <taxon>Actinopterygii</taxon>
        <taxon>Neopterygii</taxon>
        <taxon>Teleostei</taxon>
        <taxon>Clupei</taxon>
        <taxon>Clupeiformes</taxon>
        <taxon>Clupeoidei</taxon>
        <taxon>Engraulidae</taxon>
        <taxon>Coilinae</taxon>
        <taxon>Coilia</taxon>
    </lineage>
</organism>
<dbReference type="InterPro" id="IPR013783">
    <property type="entry name" value="Ig-like_fold"/>
</dbReference>
<feature type="transmembrane region" description="Helical" evidence="4">
    <location>
        <begin position="627"/>
        <end position="649"/>
    </location>
</feature>
<evidence type="ECO:0000256" key="5">
    <source>
        <dbReference type="SAM" id="SignalP"/>
    </source>
</evidence>
<feature type="transmembrane region" description="Helical" evidence="4">
    <location>
        <begin position="316"/>
        <end position="338"/>
    </location>
</feature>
<evidence type="ECO:0000256" key="3">
    <source>
        <dbReference type="SAM" id="MobiDB-lite"/>
    </source>
</evidence>
<dbReference type="SUPFAM" id="SSF48726">
    <property type="entry name" value="Immunoglobulin"/>
    <property type="match status" value="2"/>
</dbReference>
<evidence type="ECO:0000256" key="1">
    <source>
        <dbReference type="ARBA" id="ARBA00023180"/>
    </source>
</evidence>
<feature type="domain" description="Ig-like" evidence="6">
    <location>
        <begin position="525"/>
        <end position="615"/>
    </location>
</feature>
<evidence type="ECO:0000313" key="8">
    <source>
        <dbReference type="Proteomes" id="UP001591681"/>
    </source>
</evidence>
<feature type="transmembrane region" description="Helical" evidence="4">
    <location>
        <begin position="350"/>
        <end position="369"/>
    </location>
</feature>
<dbReference type="InterPro" id="IPR037055">
    <property type="entry name" value="MHC_I-like_Ag-recog_sf"/>
</dbReference>
<dbReference type="PROSITE" id="PS50835">
    <property type="entry name" value="IG_LIKE"/>
    <property type="match status" value="2"/>
</dbReference>